<evidence type="ECO:0000313" key="1">
    <source>
        <dbReference type="Proteomes" id="UP000887576"/>
    </source>
</evidence>
<reference evidence="2" key="1">
    <citation type="submission" date="2022-11" db="UniProtKB">
        <authorList>
            <consortium name="WormBaseParasite"/>
        </authorList>
    </citation>
    <scope>IDENTIFICATION</scope>
</reference>
<protein>
    <submittedName>
        <fullName evidence="2">Uncharacterized protein</fullName>
    </submittedName>
</protein>
<dbReference type="Proteomes" id="UP000887576">
    <property type="component" value="Unplaced"/>
</dbReference>
<evidence type="ECO:0000313" key="2">
    <source>
        <dbReference type="WBParaSite" id="JU765_v2.g18955.t1"/>
    </source>
</evidence>
<organism evidence="1 2">
    <name type="scientific">Panagrolaimus sp. JU765</name>
    <dbReference type="NCBI Taxonomy" id="591449"/>
    <lineage>
        <taxon>Eukaryota</taxon>
        <taxon>Metazoa</taxon>
        <taxon>Ecdysozoa</taxon>
        <taxon>Nematoda</taxon>
        <taxon>Chromadorea</taxon>
        <taxon>Rhabditida</taxon>
        <taxon>Tylenchina</taxon>
        <taxon>Panagrolaimomorpha</taxon>
        <taxon>Panagrolaimoidea</taxon>
        <taxon>Panagrolaimidae</taxon>
        <taxon>Panagrolaimus</taxon>
    </lineage>
</organism>
<name>A0AC34QSG6_9BILA</name>
<proteinExistence type="predicted"/>
<accession>A0AC34QSG6</accession>
<dbReference type="WBParaSite" id="JU765_v2.g18955.t1">
    <property type="protein sequence ID" value="JU765_v2.g18955.t1"/>
    <property type="gene ID" value="JU765_v2.g18955"/>
</dbReference>
<sequence>MKTVIEKGKKFYLSLNPPKPPPTMEKESEVIDGVILGGEKKPFGIRSYLHQFYMSPTTEEIEASGAWYLLPPPPRQRAGVYICRILSLIGLLLLVGGAAAIIYGYSYQREDVETSIMRIAIVQDEEGNFYIPQERFNEILKDPMRNFKMIGFCVFAGGATLMALSLLVPACAQVVGTKRLAAFVSEDNTPNEPPIRIYPTAPSKFKVVPTKMTPGHRISPTSGPVPVMEEISKVQPNSKVSQSGSSEHLVETEDVHAPLLH</sequence>